<evidence type="ECO:0000259" key="1">
    <source>
        <dbReference type="Pfam" id="PF26640"/>
    </source>
</evidence>
<keyword evidence="3" id="KW-1185">Reference proteome</keyword>
<protein>
    <recommendedName>
        <fullName evidence="1">DUF8212 domain-containing protein</fullName>
    </recommendedName>
</protein>
<sequence length="348" mass="39937">MPLLYGEGSRAFGRLLEEIMRRSDDQSIFAYGDLIDDDNEDASVPHDIDAATGMEVPASAAKACLPDTPAAFRSSDDISWYGSRSGKHFYWTQKGIVINQPSIALPSGELLAPIACSVADGTRHQRLDTRRLCLILDAGFESGDVVFWRRGASLTLVTQRYLDRFMRHRDIYLSTVDHKVFPHREALLVSASFWETFCIRRTYPNLYARRGPRGVTYIHLHSRFPRAPYTDNIFLDYTTRGSHQFALHIRFRCSGVDMQPLTQHELTRSSIDLYRGLKKKALYVCHQRADYSMAELMLNTPEYNEDIFHRIADNDYRPTIAWKPCTDIDGYHIGLVRLPDQRFMLDTS</sequence>
<dbReference type="AlphaFoldDB" id="A0A9P8XXB1"/>
<dbReference type="PANTHER" id="PTHR10622:SF10">
    <property type="entry name" value="HET DOMAIN-CONTAINING PROTEIN"/>
    <property type="match status" value="1"/>
</dbReference>
<dbReference type="Pfam" id="PF26640">
    <property type="entry name" value="DUF8212"/>
    <property type="match status" value="1"/>
</dbReference>
<comment type="caution">
    <text evidence="2">The sequence shown here is derived from an EMBL/GenBank/DDBJ whole genome shotgun (WGS) entry which is preliminary data.</text>
</comment>
<proteinExistence type="predicted"/>
<evidence type="ECO:0000313" key="3">
    <source>
        <dbReference type="Proteomes" id="UP000756346"/>
    </source>
</evidence>
<dbReference type="Proteomes" id="UP000756346">
    <property type="component" value="Unassembled WGS sequence"/>
</dbReference>
<name>A0A9P8XXB1_9PEZI</name>
<dbReference type="GeneID" id="70186694"/>
<dbReference type="RefSeq" id="XP_046008091.1">
    <property type="nucleotide sequence ID" value="XM_046157148.1"/>
</dbReference>
<reference evidence="2" key="1">
    <citation type="journal article" date="2021" name="Nat. Commun.">
        <title>Genetic determinants of endophytism in the Arabidopsis root mycobiome.</title>
        <authorList>
            <person name="Mesny F."/>
            <person name="Miyauchi S."/>
            <person name="Thiergart T."/>
            <person name="Pickel B."/>
            <person name="Atanasova L."/>
            <person name="Karlsson M."/>
            <person name="Huettel B."/>
            <person name="Barry K.W."/>
            <person name="Haridas S."/>
            <person name="Chen C."/>
            <person name="Bauer D."/>
            <person name="Andreopoulos W."/>
            <person name="Pangilinan J."/>
            <person name="LaButti K."/>
            <person name="Riley R."/>
            <person name="Lipzen A."/>
            <person name="Clum A."/>
            <person name="Drula E."/>
            <person name="Henrissat B."/>
            <person name="Kohler A."/>
            <person name="Grigoriev I.V."/>
            <person name="Martin F.M."/>
            <person name="Hacquard S."/>
        </authorList>
    </citation>
    <scope>NUCLEOTIDE SEQUENCE</scope>
    <source>
        <strain evidence="2">MPI-CAGE-CH-0230</strain>
    </source>
</reference>
<dbReference type="InterPro" id="IPR058525">
    <property type="entry name" value="DUF8212"/>
</dbReference>
<accession>A0A9P8XXB1</accession>
<organism evidence="2 3">
    <name type="scientific">Microdochium trichocladiopsis</name>
    <dbReference type="NCBI Taxonomy" id="1682393"/>
    <lineage>
        <taxon>Eukaryota</taxon>
        <taxon>Fungi</taxon>
        <taxon>Dikarya</taxon>
        <taxon>Ascomycota</taxon>
        <taxon>Pezizomycotina</taxon>
        <taxon>Sordariomycetes</taxon>
        <taxon>Xylariomycetidae</taxon>
        <taxon>Xylariales</taxon>
        <taxon>Microdochiaceae</taxon>
        <taxon>Microdochium</taxon>
    </lineage>
</organism>
<evidence type="ECO:0000313" key="2">
    <source>
        <dbReference type="EMBL" id="KAH7024543.1"/>
    </source>
</evidence>
<dbReference type="EMBL" id="JAGTJQ010000009">
    <property type="protein sequence ID" value="KAH7024543.1"/>
    <property type="molecule type" value="Genomic_DNA"/>
</dbReference>
<feature type="domain" description="DUF8212" evidence="1">
    <location>
        <begin position="10"/>
        <end position="79"/>
    </location>
</feature>
<dbReference type="PANTHER" id="PTHR10622">
    <property type="entry name" value="HET DOMAIN-CONTAINING PROTEIN"/>
    <property type="match status" value="1"/>
</dbReference>
<gene>
    <name evidence="2" type="ORF">B0I36DRAFT_352770</name>
</gene>